<keyword evidence="8 12" id="KW-0804">Transcription</keyword>
<dbReference type="InterPro" id="IPR002092">
    <property type="entry name" value="DNA-dir_Rpol_phage-type"/>
</dbReference>
<sequence length="912" mass="104502">MEKDGLSVDQLFQDFIYHEDEREMVLEAIRHVRPDYKPPLRAEVIIDSPLVKNVYIKDPPPTYPKMDFTLSDLQKRFEEQLKIESCDTVTINSVEANKPITDGKLKARALLDSLRAVWEKALLHALQDSKSQLAEINKKVRRINIYPYLCLLEDKEYVEIMLQALTKLPPTGESFLIISQNIGMKLYNRFCIRLQMQGIHMDRIRLLYKEYCKLLSKEEKVSGLLPREFWENAVYDSFGGPCVSRPHTAWPRSLMVQLGTHLVDILVKTIKLKNNLLTPRSDPKLIPVLYHMYSFRSTHQIGLIKPHPIYSQILLDAEETLLTFDASVMPMKCPPLPWISPQSGPYLLAPAQLMRCNEGAVQHQLLLEKCPPGQLFPVLDSLNQLGACAWGINQPILDLIVSIFNDKGNEKLDIPPPLSEAPVLSVPLSGMSSPWEKHAHQKELARCRKKTTEMFSLRMDALYKLSIANHLRDEIFWFPHNMDFRGRTYPCPPHFNHLGSDVTRALLLFAEGHPLGPKGLDWLKIHLINLTGFKKKNSLQQRKEYADEIMEDILDSADHPLTGKKWWMEADEPWQALACCMEIAKAVRSPDPENYISHFPVHQDGSCNGLQHYAALGRDEIGAKSVNLMPCVTPQDVYSEVAQQVEEFRKRDAKKGIKIAQVLEGFIGRKVVKQTVMTVVYGVTRYGGRLQIEKRLRETDSFPQEHVWDASHYLVQQVFSSLKEMFSGTREIQHWLTESARMISKSGSTVEWVTPLGLPIIQPYHRSRNVAFQSNLQVLYMKNKNDVNEQPDTLKQKNAFPPNFIHSLDSTHMMLTALHCYALGLTFVSVHDCFWTHADTVDIMNKVCREQFVSLHSQPILQDLSKFLLQKYCNGLQSKSSESMKMKNHFSIVPPTGSFNLNNVKDSTYFFS</sequence>
<comment type="subcellular location">
    <subcellularLocation>
        <location evidence="1">Mitochondrion</location>
    </subcellularLocation>
</comment>
<dbReference type="FunFam" id="1.10.1320.10:FF:000002">
    <property type="entry name" value="DNA-directed RNA polymerase"/>
    <property type="match status" value="1"/>
</dbReference>
<comment type="caution">
    <text evidence="14">The sequence shown here is derived from an EMBL/GenBank/DDBJ whole genome shotgun (WGS) entry which is preliminary data.</text>
</comment>
<dbReference type="GO" id="GO:0034245">
    <property type="term" value="C:mitochondrial DNA-directed RNA polymerase complex"/>
    <property type="evidence" value="ECO:0007669"/>
    <property type="project" value="TreeGrafter"/>
</dbReference>
<evidence type="ECO:0000313" key="14">
    <source>
        <dbReference type="EMBL" id="DBA28382.1"/>
    </source>
</evidence>
<evidence type="ECO:0000256" key="2">
    <source>
        <dbReference type="ARBA" id="ARBA00009493"/>
    </source>
</evidence>
<comment type="subunit">
    <text evidence="11">Homodimer. Component of the mitochondrial transcription initiation complex, composed at least of TFB2M, TFAM and POLRMT. In this complex TFAM recruits POLRMT to the promoter whereas TFB2M induces structural changes in POLRMT to enable promoter opening and trapping of the DNA non-template strand. Upon metabolic stress, forms a complex composed of FOXO3, SIRT3 and mitochondrial RNA polymerase POLRMT; the complex is recruited to mtDNA in a SIRT3-dependent manner. Also forms a complex composed of FOXO3, SIRT3, TFAM and POLRMT. Interacts with TFB1M and TFB2M, leading to the stimulation of transcription. Interacts with TEFM. Interacts with MTRES1.</text>
</comment>
<dbReference type="Gene3D" id="1.10.1320.10">
    <property type="entry name" value="DNA-directed RNA polymerase, N-terminal domain"/>
    <property type="match status" value="1"/>
</dbReference>
<evidence type="ECO:0000256" key="8">
    <source>
        <dbReference type="ARBA" id="ARBA00023163"/>
    </source>
</evidence>
<dbReference type="PROSITE" id="PS00489">
    <property type="entry name" value="RNA_POL_PHAGE_2"/>
    <property type="match status" value="1"/>
</dbReference>
<dbReference type="GO" id="GO:0003899">
    <property type="term" value="F:DNA-directed RNA polymerase activity"/>
    <property type="evidence" value="ECO:0007669"/>
    <property type="project" value="UniProtKB-EC"/>
</dbReference>
<evidence type="ECO:0000256" key="1">
    <source>
        <dbReference type="ARBA" id="ARBA00004173"/>
    </source>
</evidence>
<dbReference type="Gene3D" id="1.10.150.20">
    <property type="entry name" value="5' to 3' exonuclease, C-terminal subdomain"/>
    <property type="match status" value="1"/>
</dbReference>
<dbReference type="Gene3D" id="1.10.287.280">
    <property type="match status" value="1"/>
</dbReference>
<evidence type="ECO:0000256" key="11">
    <source>
        <dbReference type="ARBA" id="ARBA00063316"/>
    </source>
</evidence>
<dbReference type="FunFam" id="1.10.150.20:FF:000031">
    <property type="entry name" value="DNA-directed RNA polymerase"/>
    <property type="match status" value="1"/>
</dbReference>
<evidence type="ECO:0000256" key="9">
    <source>
        <dbReference type="ARBA" id="ARBA00048552"/>
    </source>
</evidence>
<evidence type="ECO:0000313" key="15">
    <source>
        <dbReference type="Proteomes" id="UP001181693"/>
    </source>
</evidence>
<evidence type="ECO:0000256" key="3">
    <source>
        <dbReference type="ARBA" id="ARBA00022478"/>
    </source>
</evidence>
<dbReference type="PANTHER" id="PTHR10102:SF0">
    <property type="entry name" value="DNA-DIRECTED RNA POLYMERASE, MITOCHONDRIAL"/>
    <property type="match status" value="1"/>
</dbReference>
<evidence type="ECO:0000259" key="13">
    <source>
        <dbReference type="SMART" id="SM01311"/>
    </source>
</evidence>
<comment type="catalytic activity">
    <reaction evidence="9 12">
        <text>RNA(n) + a ribonucleoside 5'-triphosphate = RNA(n+1) + diphosphate</text>
        <dbReference type="Rhea" id="RHEA:21248"/>
        <dbReference type="Rhea" id="RHEA-COMP:14527"/>
        <dbReference type="Rhea" id="RHEA-COMP:17342"/>
        <dbReference type="ChEBI" id="CHEBI:33019"/>
        <dbReference type="ChEBI" id="CHEBI:61557"/>
        <dbReference type="ChEBI" id="CHEBI:140395"/>
        <dbReference type="EC" id="2.7.7.6"/>
    </reaction>
</comment>
<dbReference type="PROSITE" id="PS00900">
    <property type="entry name" value="RNA_POL_PHAGE_1"/>
    <property type="match status" value="1"/>
</dbReference>
<comment type="similarity">
    <text evidence="2 12">Belongs to the phage and mitochondrial RNA polymerase family.</text>
</comment>
<evidence type="ECO:0000256" key="10">
    <source>
        <dbReference type="ARBA" id="ARBA00057821"/>
    </source>
</evidence>
<organism evidence="14 15">
    <name type="scientific">Pyxicephalus adspersus</name>
    <name type="common">African bullfrog</name>
    <dbReference type="NCBI Taxonomy" id="30357"/>
    <lineage>
        <taxon>Eukaryota</taxon>
        <taxon>Metazoa</taxon>
        <taxon>Chordata</taxon>
        <taxon>Craniata</taxon>
        <taxon>Vertebrata</taxon>
        <taxon>Euteleostomi</taxon>
        <taxon>Amphibia</taxon>
        <taxon>Batrachia</taxon>
        <taxon>Anura</taxon>
        <taxon>Neobatrachia</taxon>
        <taxon>Ranoidea</taxon>
        <taxon>Pyxicephalidae</taxon>
        <taxon>Pyxicephalinae</taxon>
        <taxon>Pyxicephalus</taxon>
    </lineage>
</organism>
<evidence type="ECO:0000256" key="7">
    <source>
        <dbReference type="ARBA" id="ARBA00023128"/>
    </source>
</evidence>
<name>A0AAV3AVY8_PYXAD</name>
<evidence type="ECO:0000256" key="12">
    <source>
        <dbReference type="RuleBase" id="RU003805"/>
    </source>
</evidence>
<proteinExistence type="inferred from homology"/>
<dbReference type="GO" id="GO:0001018">
    <property type="term" value="F:mitochondrial promoter sequence-specific DNA binding"/>
    <property type="evidence" value="ECO:0007669"/>
    <property type="project" value="TreeGrafter"/>
</dbReference>
<dbReference type="EC" id="2.7.7.6" evidence="12"/>
<reference evidence="14" key="1">
    <citation type="thesis" date="2020" institute="ProQuest LLC" country="789 East Eisenhower Parkway, Ann Arbor, MI, USA">
        <title>Comparative Genomics and Chromosome Evolution.</title>
        <authorList>
            <person name="Mudd A.B."/>
        </authorList>
    </citation>
    <scope>NUCLEOTIDE SEQUENCE</scope>
    <source>
        <strain evidence="14">1538</strain>
        <tissue evidence="14">Blood</tissue>
    </source>
</reference>
<comment type="function">
    <text evidence="12">DNA-dependent RNA polymerase catalyzes the transcription of DNA into RNA using the four ribonucleoside triphosphates as substrates.</text>
</comment>
<dbReference type="InterPro" id="IPR043502">
    <property type="entry name" value="DNA/RNA_pol_sf"/>
</dbReference>
<dbReference type="PANTHER" id="PTHR10102">
    <property type="entry name" value="DNA-DIRECTED RNA POLYMERASE, MITOCHONDRIAL"/>
    <property type="match status" value="1"/>
</dbReference>
<evidence type="ECO:0000256" key="4">
    <source>
        <dbReference type="ARBA" id="ARBA00022679"/>
    </source>
</evidence>
<dbReference type="SMART" id="SM01311">
    <property type="entry name" value="RPOL_N"/>
    <property type="match status" value="1"/>
</dbReference>
<accession>A0AAV3AVY8</accession>
<keyword evidence="15" id="KW-1185">Reference proteome</keyword>
<keyword evidence="6" id="KW-0809">Transit peptide</keyword>
<keyword evidence="3 12" id="KW-0240">DNA-directed RNA polymerase</keyword>
<dbReference type="FunFam" id="1.10.287.280:FF:000001">
    <property type="entry name" value="DNA-directed RNA polymerase"/>
    <property type="match status" value="1"/>
</dbReference>
<dbReference type="InterPro" id="IPR046950">
    <property type="entry name" value="DNA-dir_Rpol_C_phage-type"/>
</dbReference>
<keyword evidence="7" id="KW-0496">Mitochondrion</keyword>
<protein>
    <recommendedName>
        <fullName evidence="12">DNA-directed RNA polymerase</fullName>
        <ecNumber evidence="12">2.7.7.6</ecNumber>
    </recommendedName>
</protein>
<keyword evidence="5 12" id="KW-0548">Nucleotidyltransferase</keyword>
<dbReference type="AlphaFoldDB" id="A0AAV3AVY8"/>
<dbReference type="Pfam" id="PF14700">
    <property type="entry name" value="RPOL_N"/>
    <property type="match status" value="1"/>
</dbReference>
<dbReference type="EMBL" id="DYDO01000003">
    <property type="protein sequence ID" value="DBA28382.1"/>
    <property type="molecule type" value="Genomic_DNA"/>
</dbReference>
<evidence type="ECO:0000256" key="6">
    <source>
        <dbReference type="ARBA" id="ARBA00022946"/>
    </source>
</evidence>
<dbReference type="InterPro" id="IPR029262">
    <property type="entry name" value="RPOL_N"/>
</dbReference>
<dbReference type="Pfam" id="PF00940">
    <property type="entry name" value="RNA_pol"/>
    <property type="match status" value="1"/>
</dbReference>
<feature type="domain" description="DNA-directed RNA polymerase N-terminal" evidence="13">
    <location>
        <begin position="78"/>
        <end position="387"/>
    </location>
</feature>
<evidence type="ECO:0000256" key="5">
    <source>
        <dbReference type="ARBA" id="ARBA00022695"/>
    </source>
</evidence>
<comment type="function">
    <text evidence="10">DNA-dependent RNA polymerase catalyzes the transcription of mitochondrial DNA into RNA using the four ribonucleoside triphosphates as substrates. Component of the mitochondrial transcription initiation complex, composed at least of TFB2M, TFAM and POLRMT that is required for basal transcription of mitochondrial DNA. In this complex, TFAM recruits POLRMT to a specific promoter whereas TFB2M induces structural changes in POLRMT to enable promoter opening and trapping of the DNA non-template strand. Has DNA primase activity. Catalyzes the synthesis of short RNA primers that are necessary for the initiation of lagging-strand DNA synthesis from the origin of light-strand DNA replication (OriL).</text>
</comment>
<keyword evidence="4 12" id="KW-0808">Transferase</keyword>
<dbReference type="Proteomes" id="UP001181693">
    <property type="component" value="Unassembled WGS sequence"/>
</dbReference>
<dbReference type="GO" id="GO:0006390">
    <property type="term" value="P:mitochondrial transcription"/>
    <property type="evidence" value="ECO:0007669"/>
    <property type="project" value="TreeGrafter"/>
</dbReference>
<gene>
    <name evidence="14" type="ORF">GDO54_008760</name>
</gene>
<dbReference type="SUPFAM" id="SSF56672">
    <property type="entry name" value="DNA/RNA polymerases"/>
    <property type="match status" value="1"/>
</dbReference>
<dbReference type="InterPro" id="IPR037159">
    <property type="entry name" value="RNA_POL_N_sf"/>
</dbReference>